<evidence type="ECO:0000313" key="2">
    <source>
        <dbReference type="EMBL" id="EHP94730.1"/>
    </source>
</evidence>
<evidence type="ECO:0000259" key="1">
    <source>
        <dbReference type="Pfam" id="PF00149"/>
    </source>
</evidence>
<dbReference type="EMBL" id="AGJK01000005">
    <property type="protein sequence ID" value="EHP94730.1"/>
    <property type="molecule type" value="Genomic_DNA"/>
</dbReference>
<dbReference type="PANTHER" id="PTHR37844">
    <property type="entry name" value="SER/THR PROTEIN PHOSPHATASE SUPERFAMILY (AFU_ORTHOLOGUE AFUA_1G14840)"/>
    <property type="match status" value="1"/>
</dbReference>
<dbReference type="PANTHER" id="PTHR37844:SF2">
    <property type="entry name" value="SER_THR PROTEIN PHOSPHATASE SUPERFAMILY (AFU_ORTHOLOGUE AFUA_1G14840)"/>
    <property type="match status" value="1"/>
</dbReference>
<accession>H1KCQ7</accession>
<dbReference type="InterPro" id="IPR004843">
    <property type="entry name" value="Calcineurin-like_PHP"/>
</dbReference>
<dbReference type="Gene3D" id="3.60.21.10">
    <property type="match status" value="1"/>
</dbReference>
<dbReference type="SUPFAM" id="SSF56300">
    <property type="entry name" value="Metallo-dependent phosphatases"/>
    <property type="match status" value="1"/>
</dbReference>
<dbReference type="AlphaFoldDB" id="H1KCQ7"/>
<dbReference type="InterPro" id="IPR029052">
    <property type="entry name" value="Metallo-depent_PP-like"/>
</dbReference>
<dbReference type="Pfam" id="PF00149">
    <property type="entry name" value="Metallophos"/>
    <property type="match status" value="1"/>
</dbReference>
<sequence>MPWDPGTATPEHDVVVIAGDLVTRMGRGPARIHALGLDERPVIYVGGNHEHYGSKRDSELAKAREAAAAFPNVNVLQDDEVVIGGTRFLGATLWTDFRLFGEERQREAMVLAGSKGAGMNDYQRIRLASRDYARFRPLDSVCEHMRTVAWLKARLSESFDGPTVVVTHHAPSALSLPDDMRDDLLSSAYASRLDDLVASSGAALWVHGHIHEAQDYVLGATRVLSNPRGYVQWVGYGRRRQMQHQPTGFDPNLVVEVAAPRPTMRPGAPS</sequence>
<dbReference type="GO" id="GO:0016787">
    <property type="term" value="F:hydrolase activity"/>
    <property type="evidence" value="ECO:0007669"/>
    <property type="project" value="InterPro"/>
</dbReference>
<reference evidence="2 3" key="1">
    <citation type="submission" date="2011-09" db="EMBL/GenBank/DDBJ databases">
        <title>The draft genome of Methylobacterium extorquens DSM 13060.</title>
        <authorList>
            <consortium name="US DOE Joint Genome Institute (JGI-PGF)"/>
            <person name="Lucas S."/>
            <person name="Han J."/>
            <person name="Lapidus A."/>
            <person name="Cheng J.-F."/>
            <person name="Goodwin L."/>
            <person name="Pitluck S."/>
            <person name="Peters L."/>
            <person name="Land M.L."/>
            <person name="Hauser L."/>
            <person name="Koskimaki J."/>
            <person name="Halonen O."/>
            <person name="Pirttila A."/>
            <person name="Frank C."/>
            <person name="Woyke T.J."/>
        </authorList>
    </citation>
    <scope>NUCLEOTIDE SEQUENCE [LARGE SCALE GENOMIC DNA]</scope>
    <source>
        <strain evidence="2 3">DSM 13060</strain>
    </source>
</reference>
<dbReference type="Proteomes" id="UP000004382">
    <property type="component" value="Unassembled WGS sequence"/>
</dbReference>
<evidence type="ECO:0000313" key="3">
    <source>
        <dbReference type="Proteomes" id="UP000004382"/>
    </source>
</evidence>
<feature type="domain" description="Calcineurin-like phosphoesterase" evidence="1">
    <location>
        <begin position="11"/>
        <end position="212"/>
    </location>
</feature>
<comment type="caution">
    <text evidence="2">The sequence shown here is derived from an EMBL/GenBank/DDBJ whole genome shotgun (WGS) entry which is preliminary data.</text>
</comment>
<dbReference type="RefSeq" id="WP_003596632.1">
    <property type="nucleotide sequence ID" value="NZ_AGJK01000005.1"/>
</dbReference>
<organism evidence="2 3">
    <name type="scientific">Methylorubrum extorquens DSM 13060</name>
    <dbReference type="NCBI Taxonomy" id="882800"/>
    <lineage>
        <taxon>Bacteria</taxon>
        <taxon>Pseudomonadati</taxon>
        <taxon>Pseudomonadota</taxon>
        <taxon>Alphaproteobacteria</taxon>
        <taxon>Hyphomicrobiales</taxon>
        <taxon>Methylobacteriaceae</taxon>
        <taxon>Methylorubrum</taxon>
    </lineage>
</organism>
<proteinExistence type="predicted"/>
<protein>
    <submittedName>
        <fullName evidence="2">Metallophosphoesterase</fullName>
    </submittedName>
</protein>
<dbReference type="PATRIC" id="fig|882800.3.peg.401"/>
<name>H1KCQ7_METEX</name>
<gene>
    <name evidence="2" type="ORF">MetexDRAFT_0419</name>
</gene>